<proteinExistence type="predicted"/>
<feature type="transmembrane region" description="Helical" evidence="1">
    <location>
        <begin position="118"/>
        <end position="138"/>
    </location>
</feature>
<dbReference type="RefSeq" id="WP_003788215.1">
    <property type="nucleotide sequence ID" value="NZ_CP091518.1"/>
</dbReference>
<dbReference type="GeneID" id="93261511"/>
<organism evidence="2 3">
    <name type="scientific">Kingella kingae</name>
    <dbReference type="NCBI Taxonomy" id="504"/>
    <lineage>
        <taxon>Bacteria</taxon>
        <taxon>Pseudomonadati</taxon>
        <taxon>Pseudomonadota</taxon>
        <taxon>Betaproteobacteria</taxon>
        <taxon>Neisseriales</taxon>
        <taxon>Neisseriaceae</taxon>
        <taxon>Kingella</taxon>
    </lineage>
</organism>
<sequence>MIKSSLHRAIADVLLAIGISLPIIGATIWLHSLYIGWWYLIIVLFVPIALSTLAQPKPFFITGMALSQNLLLWLVLWQTIVSHEPAVLLHIIGMLGWSIGWLIGLLRQKLYRSHRSAFWNGLGMPLLGVFLLLLLIGLGV</sequence>
<name>A0AAX2J0G2_KINKI</name>
<keyword evidence="1" id="KW-0472">Membrane</keyword>
<accession>A0AAX2J0G2</accession>
<evidence type="ECO:0000313" key="3">
    <source>
        <dbReference type="Proteomes" id="UP000248598"/>
    </source>
</evidence>
<feature type="transmembrane region" description="Helical" evidence="1">
    <location>
        <begin position="36"/>
        <end position="54"/>
    </location>
</feature>
<protein>
    <submittedName>
        <fullName evidence="2">Uncharacterized protein</fullName>
    </submittedName>
</protein>
<evidence type="ECO:0000256" key="1">
    <source>
        <dbReference type="SAM" id="Phobius"/>
    </source>
</evidence>
<keyword evidence="1" id="KW-0812">Transmembrane</keyword>
<dbReference type="Proteomes" id="UP000248598">
    <property type="component" value="Chromosome 1"/>
</dbReference>
<dbReference type="EMBL" id="LS483426">
    <property type="protein sequence ID" value="SQH24036.1"/>
    <property type="molecule type" value="Genomic_DNA"/>
</dbReference>
<keyword evidence="1" id="KW-1133">Transmembrane helix</keyword>
<gene>
    <name evidence="2" type="ORF">NCTC10529_00185</name>
</gene>
<evidence type="ECO:0000313" key="2">
    <source>
        <dbReference type="EMBL" id="SQH24036.1"/>
    </source>
</evidence>
<feature type="transmembrane region" description="Helical" evidence="1">
    <location>
        <begin position="9"/>
        <end position="30"/>
    </location>
</feature>
<feature type="transmembrane region" description="Helical" evidence="1">
    <location>
        <begin position="86"/>
        <end position="106"/>
    </location>
</feature>
<feature type="transmembrane region" description="Helical" evidence="1">
    <location>
        <begin position="59"/>
        <end position="80"/>
    </location>
</feature>
<reference evidence="2 3" key="1">
    <citation type="submission" date="2018-06" db="EMBL/GenBank/DDBJ databases">
        <authorList>
            <consortium name="Pathogen Informatics"/>
            <person name="Doyle S."/>
        </authorList>
    </citation>
    <scope>NUCLEOTIDE SEQUENCE [LARGE SCALE GENOMIC DNA]</scope>
    <source>
        <strain evidence="2 3">NCTC10529</strain>
    </source>
</reference>
<dbReference type="AlphaFoldDB" id="A0AAX2J0G2"/>